<dbReference type="Proteomes" id="UP000198656">
    <property type="component" value="Unassembled WGS sequence"/>
</dbReference>
<dbReference type="RefSeq" id="WP_092333645.1">
    <property type="nucleotide sequence ID" value="NZ_FNCP01000013.1"/>
</dbReference>
<dbReference type="OrthoDB" id="2372078at2"/>
<name>A0A1G8CAC6_9FIRM</name>
<reference evidence="2" key="1">
    <citation type="submission" date="2016-10" db="EMBL/GenBank/DDBJ databases">
        <authorList>
            <person name="Varghese N."/>
            <person name="Submissions S."/>
        </authorList>
    </citation>
    <scope>NUCLEOTIDE SEQUENCE [LARGE SCALE GENOMIC DNA]</scope>
    <source>
        <strain evidence="2">DSM 8344</strain>
    </source>
</reference>
<dbReference type="AlphaFoldDB" id="A0A1G8CAC6"/>
<gene>
    <name evidence="1" type="ORF">SAMN05443529_11343</name>
</gene>
<organism evidence="1 2">
    <name type="scientific">Desulfosporosinus hippei DSM 8344</name>
    <dbReference type="NCBI Taxonomy" id="1121419"/>
    <lineage>
        <taxon>Bacteria</taxon>
        <taxon>Bacillati</taxon>
        <taxon>Bacillota</taxon>
        <taxon>Clostridia</taxon>
        <taxon>Eubacteriales</taxon>
        <taxon>Desulfitobacteriaceae</taxon>
        <taxon>Desulfosporosinus</taxon>
    </lineage>
</organism>
<evidence type="ECO:0000313" key="2">
    <source>
        <dbReference type="Proteomes" id="UP000198656"/>
    </source>
</evidence>
<sequence>MPRFILSGEKENLFSLYQVVFSDVLGTLVGSRVYRLEQEVPLNGNKIDIYACADKINLNIYVEVQLIPADVRHMEKVKKILTDVKQGIVIWEALSFQGREHLVKEVVEFARLLEKPLDVLFVEVNPAVIPVLETLTTLYSLDVITNLSRLAVVRGPFEIVDEYRGRKLHGGELEGDLEAVNVSTRPVIHEPLNLSSRLGANLYVLGKIRQVLWFFPGAYRSKSRLDTNAITFGAGDGNTYEISVRDTHSHVKLRISKKNISTWVQLKTDKMMIENRIGIGIYFREERSSYILDVPVKSLGRIRREVLDEVVEIFKRFVEFFTEYFQQDGEERRVNLNR</sequence>
<evidence type="ECO:0000313" key="1">
    <source>
        <dbReference type="EMBL" id="SDH42342.1"/>
    </source>
</evidence>
<dbReference type="STRING" id="1121419.SAMN05443529_11343"/>
<accession>A0A1G8CAC6</accession>
<proteinExistence type="predicted"/>
<dbReference type="EMBL" id="FNCP01000013">
    <property type="protein sequence ID" value="SDH42342.1"/>
    <property type="molecule type" value="Genomic_DNA"/>
</dbReference>
<protein>
    <submittedName>
        <fullName evidence="1">Uncharacterized protein</fullName>
    </submittedName>
</protein>
<keyword evidence="2" id="KW-1185">Reference proteome</keyword>